<dbReference type="Pfam" id="PF13505">
    <property type="entry name" value="OMP_b-brl"/>
    <property type="match status" value="1"/>
</dbReference>
<accession>A0A1N6KJZ4</accession>
<evidence type="ECO:0000259" key="4">
    <source>
        <dbReference type="Pfam" id="PF13505"/>
    </source>
</evidence>
<keyword evidence="2 3" id="KW-0732">Signal</keyword>
<dbReference type="InterPro" id="IPR011250">
    <property type="entry name" value="OMP/PagP_B-barrel"/>
</dbReference>
<dbReference type="InterPro" id="IPR027385">
    <property type="entry name" value="Beta-barrel_OMP"/>
</dbReference>
<sequence>MKTKKIFYTVCTTTLAIILTGLTQAHAGTAPEAVQPQGSEFSGGYVGFKLGENRSNASGVAATARHDTTFPGLVAGYAFDAGPLVLGAEVFTDFHHGSATGKDGGLDAKVGVPVGKLMPYARLGFTGSWPDTRLHGGLGVEYKLSSQFGLAGEWTADTSRSSGTKRRNDSFTVGLNYHFQ</sequence>
<evidence type="ECO:0000256" key="3">
    <source>
        <dbReference type="SAM" id="SignalP"/>
    </source>
</evidence>
<dbReference type="Gene3D" id="2.40.160.20">
    <property type="match status" value="1"/>
</dbReference>
<dbReference type="RefSeq" id="WP_254369062.1">
    <property type="nucleotide sequence ID" value="NZ_FSRM01000002.1"/>
</dbReference>
<feature type="chain" id="PRO_5009936939" evidence="3">
    <location>
        <begin position="28"/>
        <end position="180"/>
    </location>
</feature>
<comment type="subcellular location">
    <subcellularLocation>
        <location evidence="1">Cell outer membrane</location>
    </subcellularLocation>
</comment>
<evidence type="ECO:0000256" key="2">
    <source>
        <dbReference type="ARBA" id="ARBA00022729"/>
    </source>
</evidence>
<organism evidence="5 6">
    <name type="scientific">Paraburkholderia phenazinium</name>
    <dbReference type="NCBI Taxonomy" id="60549"/>
    <lineage>
        <taxon>Bacteria</taxon>
        <taxon>Pseudomonadati</taxon>
        <taxon>Pseudomonadota</taxon>
        <taxon>Betaproteobacteria</taxon>
        <taxon>Burkholderiales</taxon>
        <taxon>Burkholderiaceae</taxon>
        <taxon>Paraburkholderia</taxon>
    </lineage>
</organism>
<feature type="domain" description="Outer membrane protein beta-barrel" evidence="4">
    <location>
        <begin position="34"/>
        <end position="179"/>
    </location>
</feature>
<proteinExistence type="predicted"/>
<protein>
    <submittedName>
        <fullName evidence="5">Outer membrane immunogenic protein</fullName>
    </submittedName>
</protein>
<dbReference type="GO" id="GO:0009279">
    <property type="term" value="C:cell outer membrane"/>
    <property type="evidence" value="ECO:0007669"/>
    <property type="project" value="UniProtKB-SubCell"/>
</dbReference>
<name>A0A1N6KJZ4_9BURK</name>
<gene>
    <name evidence="5" type="ORF">SAMN05444168_7418</name>
</gene>
<dbReference type="AlphaFoldDB" id="A0A1N6KJZ4"/>
<evidence type="ECO:0000313" key="6">
    <source>
        <dbReference type="Proteomes" id="UP000184693"/>
    </source>
</evidence>
<reference evidence="5 6" key="1">
    <citation type="submission" date="2016-11" db="EMBL/GenBank/DDBJ databases">
        <authorList>
            <person name="Jaros S."/>
            <person name="Januszkiewicz K."/>
            <person name="Wedrychowicz H."/>
        </authorList>
    </citation>
    <scope>NUCLEOTIDE SEQUENCE [LARGE SCALE GENOMIC DNA]</scope>
    <source>
        <strain evidence="5 6">GAS86</strain>
    </source>
</reference>
<dbReference type="SUPFAM" id="SSF56925">
    <property type="entry name" value="OMPA-like"/>
    <property type="match status" value="1"/>
</dbReference>
<dbReference type="EMBL" id="FSRM01000002">
    <property type="protein sequence ID" value="SIO56895.1"/>
    <property type="molecule type" value="Genomic_DNA"/>
</dbReference>
<evidence type="ECO:0000313" key="5">
    <source>
        <dbReference type="EMBL" id="SIO56895.1"/>
    </source>
</evidence>
<feature type="signal peptide" evidence="3">
    <location>
        <begin position="1"/>
        <end position="27"/>
    </location>
</feature>
<dbReference type="Proteomes" id="UP000184693">
    <property type="component" value="Unassembled WGS sequence"/>
</dbReference>
<evidence type="ECO:0000256" key="1">
    <source>
        <dbReference type="ARBA" id="ARBA00004442"/>
    </source>
</evidence>